<dbReference type="EMBL" id="APPV01000011">
    <property type="protein sequence ID" value="ENV60056.1"/>
    <property type="molecule type" value="Genomic_DNA"/>
</dbReference>
<evidence type="ECO:0000313" key="2">
    <source>
        <dbReference type="EMBL" id="ENV60056.1"/>
    </source>
</evidence>
<proteinExistence type="predicted"/>
<dbReference type="Proteomes" id="UP000018433">
    <property type="component" value="Unassembled WGS sequence"/>
</dbReference>
<feature type="signal peptide" evidence="1">
    <location>
        <begin position="1"/>
        <end position="28"/>
    </location>
</feature>
<protein>
    <recommendedName>
        <fullName evidence="4">SnoaL-like domain-containing protein</fullName>
    </recommendedName>
</protein>
<accession>A0ABP2U5E6</accession>
<name>A0ABP2U5E6_9GAMM</name>
<evidence type="ECO:0000256" key="1">
    <source>
        <dbReference type="SAM" id="SignalP"/>
    </source>
</evidence>
<reference evidence="2 3" key="1">
    <citation type="submission" date="2013-02" db="EMBL/GenBank/DDBJ databases">
        <title>The Genome Sequence of Acinetobacter soli NIPH 2899.</title>
        <authorList>
            <consortium name="The Broad Institute Genome Sequencing Platform"/>
            <consortium name="The Broad Institute Genome Sequencing Center for Infectious Disease"/>
            <person name="Cerqueira G."/>
            <person name="Feldgarden M."/>
            <person name="Courvalin P."/>
            <person name="Perichon B."/>
            <person name="Grillot-Courvalin C."/>
            <person name="Clermont D."/>
            <person name="Rocha E."/>
            <person name="Yoon E.-J."/>
            <person name="Nemec A."/>
            <person name="Walker B."/>
            <person name="Young S.K."/>
            <person name="Zeng Q."/>
            <person name="Gargeya S."/>
            <person name="Fitzgerald M."/>
            <person name="Haas B."/>
            <person name="Abouelleil A."/>
            <person name="Alvarado L."/>
            <person name="Arachchi H.M."/>
            <person name="Berlin A.M."/>
            <person name="Chapman S.B."/>
            <person name="Dewar J."/>
            <person name="Goldberg J."/>
            <person name="Griggs A."/>
            <person name="Gujja S."/>
            <person name="Hansen M."/>
            <person name="Howarth C."/>
            <person name="Imamovic A."/>
            <person name="Larimer J."/>
            <person name="McCowan C."/>
            <person name="Murphy C."/>
            <person name="Neiman D."/>
            <person name="Pearson M."/>
            <person name="Priest M."/>
            <person name="Roberts A."/>
            <person name="Saif S."/>
            <person name="Shea T."/>
            <person name="Sisk P."/>
            <person name="Sykes S."/>
            <person name="Wortman J."/>
            <person name="Nusbaum C."/>
            <person name="Birren B."/>
        </authorList>
    </citation>
    <scope>NUCLEOTIDE SEQUENCE [LARGE SCALE GENOMIC DNA]</scope>
    <source>
        <strain evidence="2 3">NIPH 2899</strain>
    </source>
</reference>
<evidence type="ECO:0008006" key="4">
    <source>
        <dbReference type="Google" id="ProtNLM"/>
    </source>
</evidence>
<dbReference type="Gene3D" id="3.10.450.50">
    <property type="match status" value="1"/>
</dbReference>
<dbReference type="SUPFAM" id="SSF54427">
    <property type="entry name" value="NTF2-like"/>
    <property type="match status" value="1"/>
</dbReference>
<sequence>MMKRITTLAVSAITILSLSACKSMPAYTSDYTKAREQVNGVVMDDQKAMDIGQRFVGAFNTLGTPSFVKNASNLYADQLYINDTLSQFSNKQELVKHFEGMNKRVSNVTVKLISATHHEDSAYIHWHMAYDFKMFGSTKTMDSYGISEIKVNPQQQIIFQQDFWDPANGLFRSLPVFGGAYKWVLPFKKS</sequence>
<keyword evidence="3" id="KW-1185">Reference proteome</keyword>
<keyword evidence="1" id="KW-0732">Signal</keyword>
<feature type="chain" id="PRO_5046452662" description="SnoaL-like domain-containing protein" evidence="1">
    <location>
        <begin position="29"/>
        <end position="190"/>
    </location>
</feature>
<organism evidence="2 3">
    <name type="scientific">Acinetobacter soli NIPH 2899</name>
    <dbReference type="NCBI Taxonomy" id="1217677"/>
    <lineage>
        <taxon>Bacteria</taxon>
        <taxon>Pseudomonadati</taxon>
        <taxon>Pseudomonadota</taxon>
        <taxon>Gammaproteobacteria</taxon>
        <taxon>Moraxellales</taxon>
        <taxon>Moraxellaceae</taxon>
        <taxon>Acinetobacter</taxon>
    </lineage>
</organism>
<evidence type="ECO:0000313" key="3">
    <source>
        <dbReference type="Proteomes" id="UP000018433"/>
    </source>
</evidence>
<comment type="caution">
    <text evidence="2">The sequence shown here is derived from an EMBL/GenBank/DDBJ whole genome shotgun (WGS) entry which is preliminary data.</text>
</comment>
<gene>
    <name evidence="2" type="ORF">F950_02615</name>
</gene>
<dbReference type="InterPro" id="IPR032710">
    <property type="entry name" value="NTF2-like_dom_sf"/>
</dbReference>
<dbReference type="PROSITE" id="PS51257">
    <property type="entry name" value="PROKAR_LIPOPROTEIN"/>
    <property type="match status" value="1"/>
</dbReference>